<dbReference type="EnsemblPlants" id="OPUNC07G13740.1">
    <property type="protein sequence ID" value="OPUNC07G13740.1"/>
    <property type="gene ID" value="OPUNC07G13740"/>
</dbReference>
<evidence type="ECO:0000313" key="2">
    <source>
        <dbReference type="Proteomes" id="UP000026962"/>
    </source>
</evidence>
<name>A0A0E0LKU9_ORYPU</name>
<organism evidence="1">
    <name type="scientific">Oryza punctata</name>
    <name type="common">Red rice</name>
    <dbReference type="NCBI Taxonomy" id="4537"/>
    <lineage>
        <taxon>Eukaryota</taxon>
        <taxon>Viridiplantae</taxon>
        <taxon>Streptophyta</taxon>
        <taxon>Embryophyta</taxon>
        <taxon>Tracheophyta</taxon>
        <taxon>Spermatophyta</taxon>
        <taxon>Magnoliopsida</taxon>
        <taxon>Liliopsida</taxon>
        <taxon>Poales</taxon>
        <taxon>Poaceae</taxon>
        <taxon>BOP clade</taxon>
        <taxon>Oryzoideae</taxon>
        <taxon>Oryzeae</taxon>
        <taxon>Oryzinae</taxon>
        <taxon>Oryza</taxon>
    </lineage>
</organism>
<dbReference type="HOGENOM" id="CLU_2835641_0_0_1"/>
<proteinExistence type="predicted"/>
<accession>A0A0E0LKU9</accession>
<dbReference type="Proteomes" id="UP000026962">
    <property type="component" value="Chromosome 7"/>
</dbReference>
<evidence type="ECO:0000313" key="1">
    <source>
        <dbReference type="EnsemblPlants" id="OPUNC07G13740.1"/>
    </source>
</evidence>
<keyword evidence="2" id="KW-1185">Reference proteome</keyword>
<reference evidence="1" key="2">
    <citation type="submission" date="2018-05" db="EMBL/GenBank/DDBJ databases">
        <title>OpunRS2 (Oryza punctata Reference Sequence Version 2).</title>
        <authorList>
            <person name="Zhang J."/>
            <person name="Kudrna D."/>
            <person name="Lee S."/>
            <person name="Talag J."/>
            <person name="Welchert J."/>
            <person name="Wing R.A."/>
        </authorList>
    </citation>
    <scope>NUCLEOTIDE SEQUENCE [LARGE SCALE GENOMIC DNA]</scope>
</reference>
<sequence>MRRWHVGVGHLFACSLDAVGRKDYGQNPSPSGQQQRRLLAPYSPWGIVCVNFPALSDGVLHVKTPS</sequence>
<dbReference type="AlphaFoldDB" id="A0A0E0LKU9"/>
<reference evidence="1" key="1">
    <citation type="submission" date="2015-04" db="UniProtKB">
        <authorList>
            <consortium name="EnsemblPlants"/>
        </authorList>
    </citation>
    <scope>IDENTIFICATION</scope>
</reference>
<dbReference type="Gramene" id="OPUNC07G13740.1">
    <property type="protein sequence ID" value="OPUNC07G13740.1"/>
    <property type="gene ID" value="OPUNC07G13740"/>
</dbReference>
<protein>
    <submittedName>
        <fullName evidence="1">Uncharacterized protein</fullName>
    </submittedName>
</protein>